<dbReference type="Gene3D" id="3.40.1260.10">
    <property type="entry name" value="DsrEFH-like"/>
    <property type="match status" value="1"/>
</dbReference>
<comment type="caution">
    <text evidence="2">The sequence shown here is derived from an EMBL/GenBank/DDBJ whole genome shotgun (WGS) entry which is preliminary data.</text>
</comment>
<dbReference type="AlphaFoldDB" id="A0A519BKJ6"/>
<reference evidence="2 3" key="1">
    <citation type="journal article" date="2019" name="ISME J.">
        <title>Insights into ecological role of a new deltaproteobacterial order Candidatus Acidulodesulfobacterales by metagenomics and metatranscriptomics.</title>
        <authorList>
            <person name="Tan S."/>
            <person name="Liu J."/>
            <person name="Fang Y."/>
            <person name="Hedlund B.P."/>
            <person name="Lian Z.H."/>
            <person name="Huang L.Y."/>
            <person name="Li J.T."/>
            <person name="Huang L.N."/>
            <person name="Li W.J."/>
            <person name="Jiang H.C."/>
            <person name="Dong H.L."/>
            <person name="Shu W.S."/>
        </authorList>
    </citation>
    <scope>NUCLEOTIDE SEQUENCE [LARGE SCALE GENOMIC DNA]</scope>
    <source>
        <strain evidence="2">AP1</strain>
    </source>
</reference>
<evidence type="ECO:0000313" key="2">
    <source>
        <dbReference type="EMBL" id="RZD17779.1"/>
    </source>
</evidence>
<gene>
    <name evidence="2" type="ORF">EVG15_09280</name>
</gene>
<accession>A0A519BKJ6</accession>
<feature type="signal peptide" evidence="1">
    <location>
        <begin position="1"/>
        <end position="25"/>
    </location>
</feature>
<protein>
    <recommendedName>
        <fullName evidence="4">DsrE family protein</fullName>
    </recommendedName>
</protein>
<sequence>MYKIGLFLMAAQILILSFGSLPAFAMQNPNYGGFYKNYNKPVKIVVGVNMPGQQFGISMLNVKHAIKYLKSKGKQYSIQVVFYGPIVKLLIPKHKMCYNMINMLRSEGVIFRVSKNALILNHVNFKNIPRFIKIIPGGTLQVFKKINEGYTYLIAM</sequence>
<dbReference type="EMBL" id="SGBB01000022">
    <property type="protein sequence ID" value="RZD17779.1"/>
    <property type="molecule type" value="Genomic_DNA"/>
</dbReference>
<evidence type="ECO:0000256" key="1">
    <source>
        <dbReference type="SAM" id="SignalP"/>
    </source>
</evidence>
<dbReference type="InterPro" id="IPR027396">
    <property type="entry name" value="DsrEFH-like"/>
</dbReference>
<feature type="chain" id="PRO_5022219419" description="DsrE family protein" evidence="1">
    <location>
        <begin position="26"/>
        <end position="156"/>
    </location>
</feature>
<proteinExistence type="predicted"/>
<organism evidence="2 3">
    <name type="scientific">Candidatus Acididesulfobacter diazotrophicus</name>
    <dbReference type="NCBI Taxonomy" id="2597226"/>
    <lineage>
        <taxon>Bacteria</taxon>
        <taxon>Deltaproteobacteria</taxon>
        <taxon>Candidatus Acidulodesulfobacterales</taxon>
        <taxon>Candidatus Acididesulfobacter</taxon>
    </lineage>
</organism>
<keyword evidence="1" id="KW-0732">Signal</keyword>
<evidence type="ECO:0008006" key="4">
    <source>
        <dbReference type="Google" id="ProtNLM"/>
    </source>
</evidence>
<dbReference type="Proteomes" id="UP000319296">
    <property type="component" value="Unassembled WGS sequence"/>
</dbReference>
<name>A0A519BKJ6_9DELT</name>
<evidence type="ECO:0000313" key="3">
    <source>
        <dbReference type="Proteomes" id="UP000319296"/>
    </source>
</evidence>
<dbReference type="SUPFAM" id="SSF75169">
    <property type="entry name" value="DsrEFH-like"/>
    <property type="match status" value="1"/>
</dbReference>